<dbReference type="AlphaFoldDB" id="A0A2D0N1G7"/>
<evidence type="ECO:0000259" key="1">
    <source>
        <dbReference type="Pfam" id="PF19964"/>
    </source>
</evidence>
<dbReference type="EMBL" id="PDUD01000046">
    <property type="protein sequence ID" value="PHN01979.1"/>
    <property type="molecule type" value="Genomic_DNA"/>
</dbReference>
<keyword evidence="3" id="KW-1185">Reference proteome</keyword>
<sequence>MGDLNIKSKLKLLIAYHVGEVLDLLLASYSGTPDFTNELILLIARYNDLQRDAQQKRIDRQNVLVEMNHLRLSIMEFIDQAGPQELNLERIRTQLLEEENFQRILELKITKDSFIGMRREEEIVRESLEFKWASFFAIGSDGTVHHRESLLSAIHLLQLRYQLTARTQRELSGAAFFNYLLTASRQLRELSGIADVNWIYSESYLQQQLPISREMVLAFTHETVEKLL</sequence>
<evidence type="ECO:0000313" key="2">
    <source>
        <dbReference type="EMBL" id="PHN01979.1"/>
    </source>
</evidence>
<comment type="caution">
    <text evidence="2">The sequence shown here is derived from an EMBL/GenBank/DDBJ whole genome shotgun (WGS) entry which is preliminary data.</text>
</comment>
<gene>
    <name evidence="2" type="ORF">CRP01_34300</name>
</gene>
<proteinExistence type="predicted"/>
<dbReference type="Proteomes" id="UP000223913">
    <property type="component" value="Unassembled WGS sequence"/>
</dbReference>
<accession>A0A2D0N1G7</accession>
<feature type="domain" description="Effector-associated" evidence="1">
    <location>
        <begin position="6"/>
        <end position="81"/>
    </location>
</feature>
<organism evidence="2 3">
    <name type="scientific">Flavilitoribacter nigricans (strain ATCC 23147 / DSM 23189 / NBRC 102662 / NCIMB 1420 / SS-2)</name>
    <name type="common">Lewinella nigricans</name>
    <dbReference type="NCBI Taxonomy" id="1122177"/>
    <lineage>
        <taxon>Bacteria</taxon>
        <taxon>Pseudomonadati</taxon>
        <taxon>Bacteroidota</taxon>
        <taxon>Saprospiria</taxon>
        <taxon>Saprospirales</taxon>
        <taxon>Lewinellaceae</taxon>
        <taxon>Flavilitoribacter</taxon>
    </lineage>
</organism>
<dbReference type="RefSeq" id="WP_099154602.1">
    <property type="nucleotide sequence ID" value="NZ_PDUD01000046.1"/>
</dbReference>
<evidence type="ECO:0000313" key="3">
    <source>
        <dbReference type="Proteomes" id="UP000223913"/>
    </source>
</evidence>
<protein>
    <recommendedName>
        <fullName evidence="1">Effector-associated domain-containing protein</fullName>
    </recommendedName>
</protein>
<dbReference type="InterPro" id="IPR045439">
    <property type="entry name" value="EAD11"/>
</dbReference>
<dbReference type="Pfam" id="PF19964">
    <property type="entry name" value="EAD11"/>
    <property type="match status" value="1"/>
</dbReference>
<name>A0A2D0N1G7_FLAN2</name>
<reference evidence="2 3" key="1">
    <citation type="submission" date="2017-10" db="EMBL/GenBank/DDBJ databases">
        <title>The draft genome sequence of Lewinella nigricans NBRC 102662.</title>
        <authorList>
            <person name="Wang K."/>
        </authorList>
    </citation>
    <scope>NUCLEOTIDE SEQUENCE [LARGE SCALE GENOMIC DNA]</scope>
    <source>
        <strain evidence="2 3">NBRC 102662</strain>
    </source>
</reference>